<comment type="caution">
    <text evidence="1">The sequence shown here is derived from an EMBL/GenBank/DDBJ whole genome shotgun (WGS) entry which is preliminary data.</text>
</comment>
<evidence type="ECO:0000313" key="2">
    <source>
        <dbReference type="Proteomes" id="UP000315252"/>
    </source>
</evidence>
<dbReference type="GO" id="GO:0015035">
    <property type="term" value="F:protein-disulfide reductase activity"/>
    <property type="evidence" value="ECO:0007669"/>
    <property type="project" value="InterPro"/>
</dbReference>
<evidence type="ECO:0000313" key="1">
    <source>
        <dbReference type="EMBL" id="TQV74344.1"/>
    </source>
</evidence>
<dbReference type="AlphaFoldDB" id="A0A545TAX5"/>
<dbReference type="RefSeq" id="WP_142898974.1">
    <property type="nucleotide sequence ID" value="NZ_ML660061.1"/>
</dbReference>
<organism evidence="1 2">
    <name type="scientific">Denitrobaculum tricleocarpae</name>
    <dbReference type="NCBI Taxonomy" id="2591009"/>
    <lineage>
        <taxon>Bacteria</taxon>
        <taxon>Pseudomonadati</taxon>
        <taxon>Pseudomonadota</taxon>
        <taxon>Alphaproteobacteria</taxon>
        <taxon>Rhodospirillales</taxon>
        <taxon>Rhodospirillaceae</taxon>
        <taxon>Denitrobaculum</taxon>
    </lineage>
</organism>
<protein>
    <submittedName>
        <fullName evidence="1">DUF393 domain-containing protein</fullName>
    </submittedName>
</protein>
<reference evidence="1 2" key="1">
    <citation type="submission" date="2019-06" db="EMBL/GenBank/DDBJ databases">
        <title>Whole genome sequence for Rhodospirillaceae sp. R148.</title>
        <authorList>
            <person name="Wang G."/>
        </authorList>
    </citation>
    <scope>NUCLEOTIDE SEQUENCE [LARGE SCALE GENOMIC DNA]</scope>
    <source>
        <strain evidence="1 2">R148</strain>
    </source>
</reference>
<dbReference type="Pfam" id="PF04134">
    <property type="entry name" value="DCC1-like"/>
    <property type="match status" value="1"/>
</dbReference>
<gene>
    <name evidence="1" type="ORF">FKG95_23960</name>
</gene>
<accession>A0A545TAX5</accession>
<dbReference type="InterPro" id="IPR007263">
    <property type="entry name" value="DCC1-like"/>
</dbReference>
<dbReference type="PANTHER" id="PTHR34290">
    <property type="entry name" value="SI:CH73-390P7.2"/>
    <property type="match status" value="1"/>
</dbReference>
<keyword evidence="2" id="KW-1185">Reference proteome</keyword>
<dbReference type="PANTHER" id="PTHR34290:SF2">
    <property type="entry name" value="OS04G0668800 PROTEIN"/>
    <property type="match status" value="1"/>
</dbReference>
<proteinExistence type="predicted"/>
<dbReference type="InterPro" id="IPR044691">
    <property type="entry name" value="DCC1_Trx"/>
</dbReference>
<dbReference type="OrthoDB" id="9801773at2"/>
<dbReference type="Proteomes" id="UP000315252">
    <property type="component" value="Unassembled WGS sequence"/>
</dbReference>
<name>A0A545TAX5_9PROT</name>
<sequence length="152" mass="16737">MMETRRDRGKTVPNLEALKISNASISDADNGKVTVFYDGACPLCAREIGFYRERAGAEAVTWLDVSAVEDSEIIPGLSKDQALARFHVLAPEGQLHSGGAAFAQLWQALPGFRLLGRIGQTAPAAWVLNHAYNGFLRLRPRIQAWFRKREGA</sequence>
<dbReference type="EMBL" id="VHSH01000010">
    <property type="protein sequence ID" value="TQV74344.1"/>
    <property type="molecule type" value="Genomic_DNA"/>
</dbReference>